<feature type="non-terminal residue" evidence="2">
    <location>
        <position position="202"/>
    </location>
</feature>
<dbReference type="OrthoDB" id="469053at2759"/>
<organism evidence="3">
    <name type="scientific">Perkinsus marinus (strain ATCC 50983 / TXsc)</name>
    <dbReference type="NCBI Taxonomy" id="423536"/>
    <lineage>
        <taxon>Eukaryota</taxon>
        <taxon>Sar</taxon>
        <taxon>Alveolata</taxon>
        <taxon>Perkinsozoa</taxon>
        <taxon>Perkinsea</taxon>
        <taxon>Perkinsida</taxon>
        <taxon>Perkinsidae</taxon>
        <taxon>Perkinsus</taxon>
    </lineage>
</organism>
<dbReference type="GeneID" id="9057743"/>
<sequence>MVNVSSNTAFIEEDATVGDREVDEEKWRDEVDRLTDALKESRGRLAAAWEEGERLAGLLEEGKERAEVFMRQRDGERKGMRMMIDDLEEELERYKTCLAEREATEVEAITEAILKDATESAITMAVAREMGKSSEGLRMGLEEMRGKLCVEWGARGCLEETNRRLEMMLREAQGEGMEIRHQCAELKAAVERSERERESVSM</sequence>
<name>C5LQC0_PERM5</name>
<gene>
    <name evidence="2" type="ORF">Pmar_PMAR022827</name>
</gene>
<accession>C5LQC0</accession>
<dbReference type="InParanoid" id="C5LQC0"/>
<protein>
    <submittedName>
        <fullName evidence="2">Uncharacterized protein</fullName>
    </submittedName>
</protein>
<feature type="coiled-coil region" evidence="1">
    <location>
        <begin position="77"/>
        <end position="104"/>
    </location>
</feature>
<proteinExistence type="predicted"/>
<dbReference type="EMBL" id="GG684533">
    <property type="protein sequence ID" value="EER01073.1"/>
    <property type="molecule type" value="Genomic_DNA"/>
</dbReference>
<keyword evidence="1" id="KW-0175">Coiled coil</keyword>
<dbReference type="Proteomes" id="UP000007800">
    <property type="component" value="Unassembled WGS sequence"/>
</dbReference>
<evidence type="ECO:0000256" key="1">
    <source>
        <dbReference type="SAM" id="Coils"/>
    </source>
</evidence>
<reference evidence="2 3" key="1">
    <citation type="submission" date="2008-07" db="EMBL/GenBank/DDBJ databases">
        <authorList>
            <person name="El-Sayed N."/>
            <person name="Caler E."/>
            <person name="Inman J."/>
            <person name="Amedeo P."/>
            <person name="Hass B."/>
            <person name="Wortman J."/>
        </authorList>
    </citation>
    <scope>NUCLEOTIDE SEQUENCE [LARGE SCALE GENOMIC DNA]</scope>
    <source>
        <strain evidence="3">ATCC 50983 / TXsc</strain>
    </source>
</reference>
<dbReference type="RefSeq" id="XP_002768355.1">
    <property type="nucleotide sequence ID" value="XM_002768309.1"/>
</dbReference>
<keyword evidence="3" id="KW-1185">Reference proteome</keyword>
<evidence type="ECO:0000313" key="3">
    <source>
        <dbReference type="Proteomes" id="UP000007800"/>
    </source>
</evidence>
<evidence type="ECO:0000313" key="2">
    <source>
        <dbReference type="EMBL" id="EER01073.1"/>
    </source>
</evidence>
<dbReference type="AlphaFoldDB" id="C5LQC0"/>